<keyword evidence="1" id="KW-1133">Transmembrane helix</keyword>
<feature type="transmembrane region" description="Helical" evidence="1">
    <location>
        <begin position="365"/>
        <end position="387"/>
    </location>
</feature>
<dbReference type="PANTHER" id="PTHR23530">
    <property type="entry name" value="TRANSPORT PROTEIN-RELATED"/>
    <property type="match status" value="1"/>
</dbReference>
<dbReference type="InterPro" id="IPR053160">
    <property type="entry name" value="MFS_DHA3_Transporter"/>
</dbReference>
<feature type="transmembrane region" description="Helical" evidence="1">
    <location>
        <begin position="97"/>
        <end position="117"/>
    </location>
</feature>
<feature type="transmembrane region" description="Helical" evidence="1">
    <location>
        <begin position="12"/>
        <end position="33"/>
    </location>
</feature>
<feature type="transmembrane region" description="Helical" evidence="1">
    <location>
        <begin position="279"/>
        <end position="297"/>
    </location>
</feature>
<keyword evidence="1" id="KW-0472">Membrane</keyword>
<dbReference type="SUPFAM" id="SSF103473">
    <property type="entry name" value="MFS general substrate transporter"/>
    <property type="match status" value="1"/>
</dbReference>
<feature type="transmembrane region" description="Helical" evidence="1">
    <location>
        <begin position="138"/>
        <end position="157"/>
    </location>
</feature>
<feature type="transmembrane region" description="Helical" evidence="1">
    <location>
        <begin position="203"/>
        <end position="228"/>
    </location>
</feature>
<feature type="transmembrane region" description="Helical" evidence="1">
    <location>
        <begin position="337"/>
        <end position="359"/>
    </location>
</feature>
<feature type="transmembrane region" description="Helical" evidence="1">
    <location>
        <begin position="248"/>
        <end position="267"/>
    </location>
</feature>
<dbReference type="Gene3D" id="1.20.1250.20">
    <property type="entry name" value="MFS general substrate transporter like domains"/>
    <property type="match status" value="1"/>
</dbReference>
<dbReference type="EMBL" id="JAMQOL010000016">
    <property type="protein sequence ID" value="MCM4078666.1"/>
    <property type="molecule type" value="Genomic_DNA"/>
</dbReference>
<dbReference type="CDD" id="cd06174">
    <property type="entry name" value="MFS"/>
    <property type="match status" value="1"/>
</dbReference>
<feature type="transmembrane region" description="Helical" evidence="1">
    <location>
        <begin position="303"/>
        <end position="325"/>
    </location>
</feature>
<keyword evidence="1" id="KW-0812">Transmembrane</keyword>
<protein>
    <submittedName>
        <fullName evidence="2">MFS transporter</fullName>
    </submittedName>
</protein>
<keyword evidence="3" id="KW-1185">Reference proteome</keyword>
<accession>A0ABT0XXZ6</accession>
<comment type="caution">
    <text evidence="2">The sequence shown here is derived from an EMBL/GenBank/DDBJ whole genome shotgun (WGS) entry which is preliminary data.</text>
</comment>
<feature type="transmembrane region" description="Helical" evidence="1">
    <location>
        <begin position="163"/>
        <end position="182"/>
    </location>
</feature>
<feature type="transmembrane region" description="Helical" evidence="1">
    <location>
        <begin position="71"/>
        <end position="91"/>
    </location>
</feature>
<feature type="transmembrane region" description="Helical" evidence="1">
    <location>
        <begin position="39"/>
        <end position="64"/>
    </location>
</feature>
<dbReference type="PANTHER" id="PTHR23530:SF1">
    <property type="entry name" value="PERMEASE, MAJOR FACILITATOR SUPERFAMILY-RELATED"/>
    <property type="match status" value="1"/>
</dbReference>
<organism evidence="2 3">
    <name type="scientific">Paractinoplanes hotanensis</name>
    <dbReference type="NCBI Taxonomy" id="2906497"/>
    <lineage>
        <taxon>Bacteria</taxon>
        <taxon>Bacillati</taxon>
        <taxon>Actinomycetota</taxon>
        <taxon>Actinomycetes</taxon>
        <taxon>Micromonosporales</taxon>
        <taxon>Micromonosporaceae</taxon>
        <taxon>Paractinoplanes</taxon>
    </lineage>
</organism>
<evidence type="ECO:0000256" key="1">
    <source>
        <dbReference type="SAM" id="Phobius"/>
    </source>
</evidence>
<dbReference type="RefSeq" id="WP_251798549.1">
    <property type="nucleotide sequence ID" value="NZ_JAMQOL010000016.1"/>
</dbReference>
<dbReference type="Proteomes" id="UP001523216">
    <property type="component" value="Unassembled WGS sequence"/>
</dbReference>
<name>A0ABT0XXZ6_9ACTN</name>
<evidence type="ECO:0000313" key="2">
    <source>
        <dbReference type="EMBL" id="MCM4078666.1"/>
    </source>
</evidence>
<gene>
    <name evidence="2" type="ORF">LXN57_13910</name>
</gene>
<sequence>MTADFSARYVRWIWCRAVLHRGWWLVTSVYLVVDAHLTASQLVLIGVAQALVGLVLEIPAGVLADTVSRKWSLVVSHLLMGTAMLATGMAGDFPALVATQMLWGLSWAVAGGADVAWISDELGDPARVPVVLLRAERAQLTGTVAGLAALGGLAWIIGRGPAMILAGAAMLVLGLGVAAGFPERQFVAVPARRWRAAWSILGGGVRLVLGSRVLIAVFAATLLVNGVAGAFGRIYPLRLAELAPGLDPVLWFTGLGVVTCLAGSEALRHIGELSTIGRKYAASCAIATAGVLGLAFAPDAITGSLAVLVAAGALPLARSLGMIWVNGRAAPDVRATVHSLLAQVDYVGTIGCGLAVAVVADGAGFRAALTMCAALPVVAVVLVRRSASGWQANRKRRR</sequence>
<reference evidence="2 3" key="1">
    <citation type="submission" date="2022-06" db="EMBL/GenBank/DDBJ databases">
        <title>Actinoplanes abujensis sp. nov., isolated from Nigerian arid soil.</title>
        <authorList>
            <person name="Ding P."/>
        </authorList>
    </citation>
    <scope>NUCLEOTIDE SEQUENCE [LARGE SCALE GENOMIC DNA]</scope>
    <source>
        <strain evidence="3">TRM88002</strain>
    </source>
</reference>
<dbReference type="InterPro" id="IPR036259">
    <property type="entry name" value="MFS_trans_sf"/>
</dbReference>
<proteinExistence type="predicted"/>
<evidence type="ECO:0000313" key="3">
    <source>
        <dbReference type="Proteomes" id="UP001523216"/>
    </source>
</evidence>